<comment type="caution">
    <text evidence="2">The sequence shown here is derived from an EMBL/GenBank/DDBJ whole genome shotgun (WGS) entry which is preliminary data.</text>
</comment>
<feature type="compositionally biased region" description="Low complexity" evidence="1">
    <location>
        <begin position="351"/>
        <end position="362"/>
    </location>
</feature>
<dbReference type="InterPro" id="IPR012106">
    <property type="entry name" value="Phage_Mu_Gp1"/>
</dbReference>
<dbReference type="Pfam" id="PF10123">
    <property type="entry name" value="Mu-like_Pro"/>
    <property type="match status" value="1"/>
</dbReference>
<reference evidence="2 3" key="1">
    <citation type="submission" date="2013-07" db="EMBL/GenBank/DDBJ databases">
        <title>Comparative Genomic and Metabolomic Analysis of Twelve Strains of Pseudoalteromonas luteoviolacea.</title>
        <authorList>
            <person name="Vynne N.G."/>
            <person name="Mansson M."/>
            <person name="Gram L."/>
        </authorList>
    </citation>
    <scope>NUCLEOTIDE SEQUENCE [LARGE SCALE GENOMIC DNA]</scope>
    <source>
        <strain evidence="2 3">CPMOR-1</strain>
    </source>
</reference>
<organism evidence="2 3">
    <name type="scientific">Pseudoalteromonas luteoviolacea CPMOR-1</name>
    <dbReference type="NCBI Taxonomy" id="1365248"/>
    <lineage>
        <taxon>Bacteria</taxon>
        <taxon>Pseudomonadati</taxon>
        <taxon>Pseudomonadota</taxon>
        <taxon>Gammaproteobacteria</taxon>
        <taxon>Alteromonadales</taxon>
        <taxon>Pseudoalteromonadaceae</taxon>
        <taxon>Pseudoalteromonas</taxon>
    </lineage>
</organism>
<accession>A0A167GZZ9</accession>
<protein>
    <submittedName>
        <fullName evidence="2">Phage scaffold protein</fullName>
    </submittedName>
</protein>
<dbReference type="PIRSF" id="PIRSF016624">
    <property type="entry name" value="Mu_prophg_I"/>
    <property type="match status" value="1"/>
</dbReference>
<evidence type="ECO:0000313" key="2">
    <source>
        <dbReference type="EMBL" id="KZN57483.1"/>
    </source>
</evidence>
<proteinExistence type="predicted"/>
<dbReference type="PATRIC" id="fig|1365248.3.peg.5413"/>
<dbReference type="RefSeq" id="WP_196766484.1">
    <property type="nucleotide sequence ID" value="NZ_AUYC01000095.1"/>
</dbReference>
<dbReference type="EMBL" id="AUYC01000095">
    <property type="protein sequence ID" value="KZN57483.1"/>
    <property type="molecule type" value="Genomic_DNA"/>
</dbReference>
<dbReference type="AlphaFoldDB" id="A0A167GZZ9"/>
<feature type="region of interest" description="Disordered" evidence="1">
    <location>
        <begin position="346"/>
        <end position="376"/>
    </location>
</feature>
<name>A0A167GZZ9_9GAMM</name>
<evidence type="ECO:0000256" key="1">
    <source>
        <dbReference type="SAM" id="MobiDB-lite"/>
    </source>
</evidence>
<evidence type="ECO:0000313" key="3">
    <source>
        <dbReference type="Proteomes" id="UP000076486"/>
    </source>
</evidence>
<sequence length="395" mass="43249">MNNHKRDRKQFGRTRPMDGAFLAVLSNQHTGPFGTAVCKISDIEIDENGVSPRVQVVPDGFFKSSVDGRPNDTEHGAWLMDDIAWTMLQHYLDSRTNDLHFDYEHQTIFTEKNGQPAPASGWVKPSSFEYVPGKGVFALNVKWTPKASAALREDEYRYISPVFDYGSDGRPIRFRHFALTNDPAIDGMENVVALKTKTPGDKTMNEATQLLKLLGVTVADGQEPTAEQYATATTALKALKTKADETDIKTAQLKSANEQVAALKAAGGNGQVDLTKWVPRADYDALASETATLRTENSTLSIEQQIEKAREEGRISNAETNYFKQLGEQQGAAVLKTQLDARTPIAALKSQQTTTTTKTPPKGQDSGELDSADLAVLKASGLDPEAFKKQKGAQQ</sequence>
<gene>
    <name evidence="2" type="ORF">N473_06930</name>
</gene>
<dbReference type="Proteomes" id="UP000076486">
    <property type="component" value="Unassembled WGS sequence"/>
</dbReference>